<sequence>MQSKTHYQANICGGDFQHVKQCFETWKTQTLIYRRNQFMFEGKREVRPLAEGRVFDNGEVAQHVLAQTCQPRDPYAIAAEIRDGERDVWLVMAAYEE</sequence>
<name>A0ABX8USK2_9BURK</name>
<keyword evidence="2" id="KW-1185">Reference proteome</keyword>
<evidence type="ECO:0000313" key="1">
    <source>
        <dbReference type="EMBL" id="QYD72006.1"/>
    </source>
</evidence>
<gene>
    <name evidence="1" type="ORF">KZJ38_34175</name>
</gene>
<dbReference type="EMBL" id="CP080096">
    <property type="protein sequence ID" value="QYD72006.1"/>
    <property type="molecule type" value="Genomic_DNA"/>
</dbReference>
<accession>A0ABX8USK2</accession>
<dbReference type="Proteomes" id="UP000826462">
    <property type="component" value="Chromosome 2"/>
</dbReference>
<evidence type="ECO:0000313" key="2">
    <source>
        <dbReference type="Proteomes" id="UP000826462"/>
    </source>
</evidence>
<dbReference type="RefSeq" id="WP_219801434.1">
    <property type="nucleotide sequence ID" value="NZ_CP080096.1"/>
</dbReference>
<reference evidence="1 2" key="1">
    <citation type="submission" date="2021-07" db="EMBL/GenBank/DDBJ databases">
        <title>Paraburkholderia edwinii protects Aspergillus sp. from phenazines by acting as a toxin sponge.</title>
        <authorList>
            <person name="Dahlstrom K.M."/>
            <person name="Newman D.K."/>
        </authorList>
    </citation>
    <scope>NUCLEOTIDE SEQUENCE [LARGE SCALE GENOMIC DNA]</scope>
    <source>
        <strain evidence="1 2">Pe01</strain>
    </source>
</reference>
<organism evidence="1 2">
    <name type="scientific">Paraburkholderia edwinii</name>
    <dbReference type="NCBI Taxonomy" id="2861782"/>
    <lineage>
        <taxon>Bacteria</taxon>
        <taxon>Pseudomonadati</taxon>
        <taxon>Pseudomonadota</taxon>
        <taxon>Betaproteobacteria</taxon>
        <taxon>Burkholderiales</taxon>
        <taxon>Burkholderiaceae</taxon>
        <taxon>Paraburkholderia</taxon>
    </lineage>
</organism>
<proteinExistence type="predicted"/>
<protein>
    <submittedName>
        <fullName evidence="1">Uncharacterized protein</fullName>
    </submittedName>
</protein>